<keyword evidence="14" id="KW-0325">Glycoprotein</keyword>
<organism evidence="18 19">
    <name type="scientific">Erythroxylum novogranatense</name>
    <dbReference type="NCBI Taxonomy" id="1862640"/>
    <lineage>
        <taxon>Eukaryota</taxon>
        <taxon>Viridiplantae</taxon>
        <taxon>Streptophyta</taxon>
        <taxon>Embryophyta</taxon>
        <taxon>Tracheophyta</taxon>
        <taxon>Spermatophyta</taxon>
        <taxon>Magnoliopsida</taxon>
        <taxon>eudicotyledons</taxon>
        <taxon>Gunneridae</taxon>
        <taxon>Pentapetalae</taxon>
        <taxon>rosids</taxon>
        <taxon>fabids</taxon>
        <taxon>Malpighiales</taxon>
        <taxon>Erythroxylaceae</taxon>
        <taxon>Erythroxylum</taxon>
    </lineage>
</organism>
<evidence type="ECO:0000313" key="19">
    <source>
        <dbReference type="Proteomes" id="UP001159364"/>
    </source>
</evidence>
<evidence type="ECO:0000256" key="1">
    <source>
        <dbReference type="ARBA" id="ARBA00004251"/>
    </source>
</evidence>
<dbReference type="PIRSF" id="PIRSF000654">
    <property type="entry name" value="Integrin-linked_kinase"/>
    <property type="match status" value="1"/>
</dbReference>
<dbReference type="GO" id="GO:0005524">
    <property type="term" value="F:ATP binding"/>
    <property type="evidence" value="ECO:0007669"/>
    <property type="project" value="UniProtKB-UniRule"/>
</dbReference>
<name>A0AAV8SUI3_9ROSI</name>
<evidence type="ECO:0000256" key="6">
    <source>
        <dbReference type="ARBA" id="ARBA00022692"/>
    </source>
</evidence>
<feature type="domain" description="Protein kinase" evidence="17">
    <location>
        <begin position="17"/>
        <end position="304"/>
    </location>
</feature>
<keyword evidence="4" id="KW-1003">Cell membrane</keyword>
<evidence type="ECO:0000256" key="3">
    <source>
        <dbReference type="ARBA" id="ARBA00010217"/>
    </source>
</evidence>
<dbReference type="InterPro" id="IPR000719">
    <property type="entry name" value="Prot_kinase_dom"/>
</dbReference>
<dbReference type="PROSITE" id="PS00107">
    <property type="entry name" value="PROTEIN_KINASE_ATP"/>
    <property type="match status" value="1"/>
</dbReference>
<evidence type="ECO:0000256" key="5">
    <source>
        <dbReference type="ARBA" id="ARBA00022679"/>
    </source>
</evidence>
<evidence type="ECO:0000256" key="11">
    <source>
        <dbReference type="ARBA" id="ARBA00022989"/>
    </source>
</evidence>
<dbReference type="EMBL" id="JAIWQS010000009">
    <property type="protein sequence ID" value="KAJ8755598.1"/>
    <property type="molecule type" value="Genomic_DNA"/>
</dbReference>
<dbReference type="GO" id="GO:0002229">
    <property type="term" value="P:defense response to oomycetes"/>
    <property type="evidence" value="ECO:0007669"/>
    <property type="project" value="UniProtKB-ARBA"/>
</dbReference>
<dbReference type="Gene3D" id="3.30.200.20">
    <property type="entry name" value="Phosphorylase Kinase, domain 1"/>
    <property type="match status" value="1"/>
</dbReference>
<dbReference type="PANTHER" id="PTHR46146:SF23">
    <property type="entry name" value="PROTEIN KINASE DOMAIN-CONTAINING PROTEIN"/>
    <property type="match status" value="1"/>
</dbReference>
<evidence type="ECO:0000256" key="7">
    <source>
        <dbReference type="ARBA" id="ARBA00022729"/>
    </source>
</evidence>
<evidence type="ECO:0000256" key="12">
    <source>
        <dbReference type="ARBA" id="ARBA00023136"/>
    </source>
</evidence>
<protein>
    <recommendedName>
        <fullName evidence="17">Protein kinase domain-containing protein</fullName>
    </recommendedName>
</protein>
<reference evidence="18 19" key="1">
    <citation type="submission" date="2021-09" db="EMBL/GenBank/DDBJ databases">
        <title>Genomic insights and catalytic innovation underlie evolution of tropane alkaloids biosynthesis.</title>
        <authorList>
            <person name="Wang Y.-J."/>
            <person name="Tian T."/>
            <person name="Huang J.-P."/>
            <person name="Huang S.-X."/>
        </authorList>
    </citation>
    <scope>NUCLEOTIDE SEQUENCE [LARGE SCALE GENOMIC DNA]</scope>
    <source>
        <strain evidence="18">KIB-2018</strain>
        <tissue evidence="18">Leaf</tissue>
    </source>
</reference>
<keyword evidence="13" id="KW-0675">Receptor</keyword>
<evidence type="ECO:0000256" key="8">
    <source>
        <dbReference type="ARBA" id="ARBA00022741"/>
    </source>
</evidence>
<evidence type="ECO:0000313" key="18">
    <source>
        <dbReference type="EMBL" id="KAJ8755598.1"/>
    </source>
</evidence>
<dbReference type="AlphaFoldDB" id="A0AAV8SUI3"/>
<evidence type="ECO:0000259" key="17">
    <source>
        <dbReference type="PROSITE" id="PS50011"/>
    </source>
</evidence>
<dbReference type="PROSITE" id="PS00108">
    <property type="entry name" value="PROTEIN_KINASE_ST"/>
    <property type="match status" value="1"/>
</dbReference>
<sequence length="356" mass="39970">MVGYFDYEQLVKATEAFSHSRLIGKGSHGSVYKGVLEGNKLVAIKKSSVGVDHVSKDNSKKLENEIRVLSSLRDRSPHIIKILGHSSQDSAVKTKVINKLLVMEFMPNGSLHDWLHVANTPPSWTRRVDIAIQIGRALHSLHERKPVVIHRDIKTANILLDSNWNSKLTDFGLAVMRLDSWSHQTTQPAGTMGYLDPCYTTPSKLSTKNDVFSYGVILLELISCRKVIEVSKVPASLVDWALLLIQKQRPMDVCDPRIALPQFMESTIRHLLYVAARCVSIKEETRPSISDVVMGLDNCMSQLVKVPSWTSLVRSMILMRRRRKANCGAQKCDVHNDISEGKILLREILADGSRLK</sequence>
<accession>A0AAV8SUI3</accession>
<proteinExistence type="inferred from homology"/>
<keyword evidence="7" id="KW-0732">Signal</keyword>
<evidence type="ECO:0000256" key="14">
    <source>
        <dbReference type="ARBA" id="ARBA00023180"/>
    </source>
</evidence>
<evidence type="ECO:0000256" key="2">
    <source>
        <dbReference type="ARBA" id="ARBA00008536"/>
    </source>
</evidence>
<evidence type="ECO:0000256" key="4">
    <source>
        <dbReference type="ARBA" id="ARBA00022475"/>
    </source>
</evidence>
<keyword evidence="16" id="KW-0723">Serine/threonine-protein kinase</keyword>
<dbReference type="SMART" id="SM00220">
    <property type="entry name" value="S_TKc"/>
    <property type="match status" value="1"/>
</dbReference>
<dbReference type="GO" id="GO:0004674">
    <property type="term" value="F:protein serine/threonine kinase activity"/>
    <property type="evidence" value="ECO:0007669"/>
    <property type="project" value="UniProtKB-KW"/>
</dbReference>
<evidence type="ECO:0000256" key="9">
    <source>
        <dbReference type="ARBA" id="ARBA00022777"/>
    </source>
</evidence>
<evidence type="ECO:0000256" key="16">
    <source>
        <dbReference type="RuleBase" id="RU000304"/>
    </source>
</evidence>
<evidence type="ECO:0000256" key="13">
    <source>
        <dbReference type="ARBA" id="ARBA00023170"/>
    </source>
</evidence>
<dbReference type="PANTHER" id="PTHR46146">
    <property type="entry name" value="SERINE/THREONINE-PROTEIN KINASE-LIKE PROTEIN CCR4"/>
    <property type="match status" value="1"/>
</dbReference>
<comment type="caution">
    <text evidence="18">The sequence shown here is derived from an EMBL/GenBank/DDBJ whole genome shotgun (WGS) entry which is preliminary data.</text>
</comment>
<keyword evidence="10 15" id="KW-0067">ATP-binding</keyword>
<keyword evidence="9" id="KW-0418">Kinase</keyword>
<feature type="binding site" evidence="15">
    <location>
        <position position="46"/>
    </location>
    <ligand>
        <name>ATP</name>
        <dbReference type="ChEBI" id="CHEBI:30616"/>
    </ligand>
</feature>
<comment type="subcellular location">
    <subcellularLocation>
        <location evidence="1">Cell membrane</location>
        <topology evidence="1">Single-pass type I membrane protein</topology>
    </subcellularLocation>
</comment>
<comment type="similarity">
    <text evidence="2">In the N-terminal section; belongs to the leguminous lectin family.</text>
</comment>
<dbReference type="PROSITE" id="PS50011">
    <property type="entry name" value="PROTEIN_KINASE_DOM"/>
    <property type="match status" value="1"/>
</dbReference>
<dbReference type="Pfam" id="PF00069">
    <property type="entry name" value="Pkinase"/>
    <property type="match status" value="1"/>
</dbReference>
<keyword evidence="6" id="KW-0812">Transmembrane</keyword>
<keyword evidence="19" id="KW-1185">Reference proteome</keyword>
<keyword evidence="5" id="KW-0808">Transferase</keyword>
<keyword evidence="12" id="KW-0472">Membrane</keyword>
<dbReference type="InterPro" id="IPR008271">
    <property type="entry name" value="Ser/Thr_kinase_AS"/>
</dbReference>
<dbReference type="FunFam" id="1.10.510.10:FF:000240">
    <property type="entry name" value="Lectin-domain containing receptor kinase A4.3"/>
    <property type="match status" value="1"/>
</dbReference>
<evidence type="ECO:0000256" key="15">
    <source>
        <dbReference type="PROSITE-ProRule" id="PRU10141"/>
    </source>
</evidence>
<dbReference type="Gene3D" id="1.10.510.10">
    <property type="entry name" value="Transferase(Phosphotransferase) domain 1"/>
    <property type="match status" value="1"/>
</dbReference>
<keyword evidence="11" id="KW-1133">Transmembrane helix</keyword>
<dbReference type="InterPro" id="IPR011009">
    <property type="entry name" value="Kinase-like_dom_sf"/>
</dbReference>
<evidence type="ECO:0000256" key="10">
    <source>
        <dbReference type="ARBA" id="ARBA00022840"/>
    </source>
</evidence>
<comment type="similarity">
    <text evidence="3">In the C-terminal section; belongs to the protein kinase superfamily. Ser/Thr protein kinase family.</text>
</comment>
<dbReference type="Proteomes" id="UP001159364">
    <property type="component" value="Linkage Group LG09"/>
</dbReference>
<gene>
    <name evidence="18" type="ORF">K2173_022193</name>
</gene>
<dbReference type="InterPro" id="IPR017441">
    <property type="entry name" value="Protein_kinase_ATP_BS"/>
</dbReference>
<keyword evidence="8 15" id="KW-0547">Nucleotide-binding</keyword>
<dbReference type="GO" id="GO:0005886">
    <property type="term" value="C:plasma membrane"/>
    <property type="evidence" value="ECO:0007669"/>
    <property type="project" value="UniProtKB-SubCell"/>
</dbReference>
<comment type="similarity">
    <text evidence="16">Belongs to the protein kinase superfamily.</text>
</comment>
<dbReference type="SUPFAM" id="SSF56112">
    <property type="entry name" value="Protein kinase-like (PK-like)"/>
    <property type="match status" value="1"/>
</dbReference>